<proteinExistence type="inferred from homology"/>
<evidence type="ECO:0000256" key="5">
    <source>
        <dbReference type="ARBA" id="ARBA00023274"/>
    </source>
</evidence>
<keyword evidence="2" id="KW-0678">Repressor</keyword>
<gene>
    <name evidence="7" type="ORF">KC675_03135</name>
</gene>
<dbReference type="InterPro" id="IPR016095">
    <property type="entry name" value="Ribosomal_uL1_3-a/b-sand"/>
</dbReference>
<evidence type="ECO:0000313" key="8">
    <source>
        <dbReference type="Proteomes" id="UP000745577"/>
    </source>
</evidence>
<dbReference type="GO" id="GO:0003723">
    <property type="term" value="F:RNA binding"/>
    <property type="evidence" value="ECO:0007669"/>
    <property type="project" value="InterPro"/>
</dbReference>
<dbReference type="PIRSF" id="PIRSF002155">
    <property type="entry name" value="Ribosomal_L1"/>
    <property type="match status" value="1"/>
</dbReference>
<evidence type="ECO:0000256" key="6">
    <source>
        <dbReference type="RuleBase" id="RU000659"/>
    </source>
</evidence>
<comment type="similarity">
    <text evidence="1 6">Belongs to the universal ribosomal protein uL1 family.</text>
</comment>
<keyword evidence="5 6" id="KW-0687">Ribonucleoprotein</keyword>
<dbReference type="PROSITE" id="PS01199">
    <property type="entry name" value="RIBOSOMAL_L1"/>
    <property type="match status" value="1"/>
</dbReference>
<dbReference type="InterPro" id="IPR028364">
    <property type="entry name" value="Ribosomal_uL1/biogenesis"/>
</dbReference>
<dbReference type="CDD" id="cd00403">
    <property type="entry name" value="Ribosomal_L1"/>
    <property type="match status" value="1"/>
</dbReference>
<evidence type="ECO:0000256" key="3">
    <source>
        <dbReference type="ARBA" id="ARBA00022845"/>
    </source>
</evidence>
<dbReference type="FunFam" id="3.40.50.790:FF:000001">
    <property type="entry name" value="50S ribosomal protein L1"/>
    <property type="match status" value="1"/>
</dbReference>
<dbReference type="EMBL" id="JAGQLL010000034">
    <property type="protein sequence ID" value="MCA9380153.1"/>
    <property type="molecule type" value="Genomic_DNA"/>
</dbReference>
<dbReference type="AlphaFoldDB" id="A0A955IBD7"/>
<sequence>MKRSKKYQAVKTKIDKTKSYSAEEILQMIKDNSLTKFPGSVEVEVQLNLNQKQKSESFRGSLSFPHNFGKEVKVLAFVDPTNIKTAKSADISGGEELISKVEKGEIEFDIVLAIPAMMPKIARLGKVLGRKGLMPNPKNGTVTTDMEKTIEKFKSGQRSYKLLQESKFNIVIGKTDMKAEELIANYEAFMNSVREITKKYGSSIITSIRIKPTMGPALVVSESTQSN</sequence>
<evidence type="ECO:0000313" key="7">
    <source>
        <dbReference type="EMBL" id="MCA9380153.1"/>
    </source>
</evidence>
<dbReference type="PANTHER" id="PTHR36427:SF3">
    <property type="entry name" value="LARGE RIBOSOMAL SUBUNIT PROTEIN UL1M"/>
    <property type="match status" value="1"/>
</dbReference>
<dbReference type="PANTHER" id="PTHR36427">
    <property type="entry name" value="54S RIBOSOMAL PROTEIN L1, MITOCHONDRIAL"/>
    <property type="match status" value="1"/>
</dbReference>
<dbReference type="SUPFAM" id="SSF56808">
    <property type="entry name" value="Ribosomal protein L1"/>
    <property type="match status" value="1"/>
</dbReference>
<evidence type="ECO:0000256" key="4">
    <source>
        <dbReference type="ARBA" id="ARBA00022980"/>
    </source>
</evidence>
<dbReference type="GO" id="GO:0015934">
    <property type="term" value="C:large ribosomal subunit"/>
    <property type="evidence" value="ECO:0007669"/>
    <property type="project" value="InterPro"/>
</dbReference>
<keyword evidence="4 6" id="KW-0689">Ribosomal protein</keyword>
<dbReference type="Gene3D" id="3.40.50.790">
    <property type="match status" value="1"/>
</dbReference>
<dbReference type="InterPro" id="IPR002143">
    <property type="entry name" value="Ribosomal_uL1"/>
</dbReference>
<dbReference type="InterPro" id="IPR023673">
    <property type="entry name" value="Ribosomal_uL1_CS"/>
</dbReference>
<reference evidence="7" key="1">
    <citation type="submission" date="2020-04" db="EMBL/GenBank/DDBJ databases">
        <authorList>
            <person name="Zhang T."/>
        </authorList>
    </citation>
    <scope>NUCLEOTIDE SEQUENCE</scope>
    <source>
        <strain evidence="7">HKST-UBA15</strain>
    </source>
</reference>
<reference evidence="7" key="2">
    <citation type="journal article" date="2021" name="Microbiome">
        <title>Successional dynamics and alternative stable states in a saline activated sludge microbial community over 9 years.</title>
        <authorList>
            <person name="Wang Y."/>
            <person name="Ye J."/>
            <person name="Ju F."/>
            <person name="Liu L."/>
            <person name="Boyd J.A."/>
            <person name="Deng Y."/>
            <person name="Parks D.H."/>
            <person name="Jiang X."/>
            <person name="Yin X."/>
            <person name="Woodcroft B.J."/>
            <person name="Tyson G.W."/>
            <person name="Hugenholtz P."/>
            <person name="Polz M.F."/>
            <person name="Zhang T."/>
        </authorList>
    </citation>
    <scope>NUCLEOTIDE SEQUENCE</scope>
    <source>
        <strain evidence="7">HKST-UBA15</strain>
    </source>
</reference>
<name>A0A955IBD7_9BACT</name>
<dbReference type="Gene3D" id="3.30.190.20">
    <property type="match status" value="1"/>
</dbReference>
<dbReference type="GO" id="GO:0006417">
    <property type="term" value="P:regulation of translation"/>
    <property type="evidence" value="ECO:0007669"/>
    <property type="project" value="UniProtKB-KW"/>
</dbReference>
<evidence type="ECO:0000256" key="1">
    <source>
        <dbReference type="ARBA" id="ARBA00010531"/>
    </source>
</evidence>
<dbReference type="Proteomes" id="UP000745577">
    <property type="component" value="Unassembled WGS sequence"/>
</dbReference>
<keyword evidence="3" id="KW-0810">Translation regulation</keyword>
<dbReference type="Pfam" id="PF00687">
    <property type="entry name" value="Ribosomal_L1"/>
    <property type="match status" value="1"/>
</dbReference>
<organism evidence="7 8">
    <name type="scientific">Candidatus Dojkabacteria bacterium</name>
    <dbReference type="NCBI Taxonomy" id="2099670"/>
    <lineage>
        <taxon>Bacteria</taxon>
        <taxon>Candidatus Dojkabacteria</taxon>
    </lineage>
</organism>
<accession>A0A955IBD7</accession>
<dbReference type="GO" id="GO:0003735">
    <property type="term" value="F:structural constituent of ribosome"/>
    <property type="evidence" value="ECO:0007669"/>
    <property type="project" value="InterPro"/>
</dbReference>
<dbReference type="InterPro" id="IPR023674">
    <property type="entry name" value="Ribosomal_uL1-like"/>
</dbReference>
<dbReference type="GO" id="GO:0006412">
    <property type="term" value="P:translation"/>
    <property type="evidence" value="ECO:0007669"/>
    <property type="project" value="InterPro"/>
</dbReference>
<evidence type="ECO:0000256" key="2">
    <source>
        <dbReference type="ARBA" id="ARBA00022491"/>
    </source>
</evidence>
<comment type="caution">
    <text evidence="7">The sequence shown here is derived from an EMBL/GenBank/DDBJ whole genome shotgun (WGS) entry which is preliminary data.</text>
</comment>
<protein>
    <recommendedName>
        <fullName evidence="6">Ribosomal protein</fullName>
    </recommendedName>
</protein>